<dbReference type="GO" id="GO:0005669">
    <property type="term" value="C:transcription factor TFIID complex"/>
    <property type="evidence" value="ECO:0007669"/>
    <property type="project" value="InterPro"/>
</dbReference>
<dbReference type="InterPro" id="IPR057991">
    <property type="entry name" value="TPR_TAF2_C"/>
</dbReference>
<evidence type="ECO:0000256" key="8">
    <source>
        <dbReference type="ARBA" id="ARBA00076306"/>
    </source>
</evidence>
<evidence type="ECO:0000256" key="1">
    <source>
        <dbReference type="ARBA" id="ARBA00004123"/>
    </source>
</evidence>
<dbReference type="Gene3D" id="2.60.40.1730">
    <property type="entry name" value="tricorn interacting facor f3 domain"/>
    <property type="match status" value="1"/>
</dbReference>
<dbReference type="GO" id="GO:0003682">
    <property type="term" value="F:chromatin binding"/>
    <property type="evidence" value="ECO:0007669"/>
    <property type="project" value="TreeGrafter"/>
</dbReference>
<dbReference type="InterPro" id="IPR057345">
    <property type="entry name" value="Ig-like_TAF2"/>
</dbReference>
<dbReference type="Proteomes" id="UP000664169">
    <property type="component" value="Unassembled WGS sequence"/>
</dbReference>
<dbReference type="InterPro" id="IPR042097">
    <property type="entry name" value="Aminopeptidase_N-like_N_sf"/>
</dbReference>
<organism evidence="12 13">
    <name type="scientific">Gomphillus americanus</name>
    <dbReference type="NCBI Taxonomy" id="1940652"/>
    <lineage>
        <taxon>Eukaryota</taxon>
        <taxon>Fungi</taxon>
        <taxon>Dikarya</taxon>
        <taxon>Ascomycota</taxon>
        <taxon>Pezizomycotina</taxon>
        <taxon>Lecanoromycetes</taxon>
        <taxon>OSLEUM clade</taxon>
        <taxon>Ostropomycetidae</taxon>
        <taxon>Ostropales</taxon>
        <taxon>Graphidaceae</taxon>
        <taxon>Gomphilloideae</taxon>
        <taxon>Gomphillus</taxon>
    </lineage>
</organism>
<keyword evidence="6" id="KW-0539">Nucleus</keyword>
<dbReference type="Gene3D" id="1.10.390.10">
    <property type="entry name" value="Neutral Protease Domain 2"/>
    <property type="match status" value="1"/>
</dbReference>
<evidence type="ECO:0000256" key="2">
    <source>
        <dbReference type="ARBA" id="ARBA00010937"/>
    </source>
</evidence>
<evidence type="ECO:0000256" key="9">
    <source>
        <dbReference type="SAM" id="MobiDB-lite"/>
    </source>
</evidence>
<dbReference type="AlphaFoldDB" id="A0A8H3EDV4"/>
<evidence type="ECO:0000313" key="13">
    <source>
        <dbReference type="Proteomes" id="UP000664169"/>
    </source>
</evidence>
<keyword evidence="5" id="KW-0804">Transcription</keyword>
<accession>A0A8H3EDV4</accession>
<evidence type="ECO:0000313" key="12">
    <source>
        <dbReference type="EMBL" id="CAF9904714.1"/>
    </source>
</evidence>
<comment type="subcellular location">
    <subcellularLocation>
        <location evidence="1">Nucleus</location>
    </subcellularLocation>
</comment>
<feature type="compositionally biased region" description="Pro residues" evidence="9">
    <location>
        <begin position="1220"/>
        <end position="1229"/>
    </location>
</feature>
<evidence type="ECO:0000256" key="5">
    <source>
        <dbReference type="ARBA" id="ARBA00023163"/>
    </source>
</evidence>
<keyword evidence="4" id="KW-0805">Transcription regulation</keyword>
<evidence type="ECO:0000259" key="11">
    <source>
        <dbReference type="Pfam" id="PF25577"/>
    </source>
</evidence>
<comment type="caution">
    <text evidence="12">The sequence shown here is derived from an EMBL/GenBank/DDBJ whole genome shotgun (WGS) entry which is preliminary data.</text>
</comment>
<sequence>MPGLVEEPAPVLEPATTSATFAVAQQKVSLEIDPVTRRIEGSTDIEIAPLSEDLKSITLHCRQAQITRVRWKPKQVIASDFTYINAYDALDIPFVTTAHQHEQLKRRLPDGEKTTVEIRRPSHVQIVELAGYTTSKTLDGKKKDKLERLFETIHVYIDFVVENIRDGLHFVGWDTDGLRYPHFYTQTTGSAAIASLFPCVDSIDAKHLWEISIKTPRTIGDAFLLHAKNPKSAAHLKLQAMSEADKALDLNVMCSGDLTDEIIDPNDPTKKTSSFRLSAAVAARHIGFAVGPFEEVNLAAFRESDEDDRLGRNAVPVHAFCLPGRTADVKNTCFPLAKAMDHFAVEYTQYPFTSFKLCFVDDLLIDHYDTASLSLCSNSILFGDQIIDPLYETTRELIFALASQWSGIYLTADQPNDSWAIIGIAYYMTDCFLRRIFGNNEYRYQNKVAAQKICDRDTGVPGIFYCGQYIGLDRFYYNFIALKAPVVLFVLDRRLLKLNASHGLARMIAKTMRDDVGGKISTNQFLKLCEKAGHTKLETFFQQWVYGGGCPIFAVSQRFNKKKLVVEMSIDQIQYKSDQSRDEPIVAKDFIREVKEHSNEVFAEVQSCFVGPMTIRIHEADGTPYEHIVEIKEPRMRFEIPYNTKYKRLKRSRRQREKVAAGTIEDPAAEGADDVLLYCLGDILGTDEEKREWRLEEWTPEDQERMNQESYEWIRMDADFEWICKLSINMPGYMFVSQLQQDRDVVAQYETVEYLRTHKAHRYITTFLIRTLMDERYFHGVRTAAAIALRAHSMGNDGGKGFFHLRKAFQEMFCLKGSNMTSPNDFSDRAKYLVQCSIVTAISGIRDPSGRAPFGVRRFLYEVLRYNDNGENDYSDCFYVAALIKGLGEAVASAPLRDTEDLMTVDEGDDYDFLRSCWSEIERYQRRDGWIPSYHNLISVMALHAKFCLDKADCIPKARTEYLYLSQPGNHEDIRISSFGYLFDLGYGLSSPYLTYFFNTYVTERSPHTRARLMSILTKFVGSIAIGDYNNPNKAGEEIHDPDTLVIEQQDVSTNNRKIEIDRKVTVEGALAGLKQDLGGDVAFMAGVWSAVLSPRISIEEFSDLLTLCSKLYDAQSSVMVTVKYPRWMTYGGVEKIKPVSSNEKPKLLLKLKYGSIRTERKPKRWQPYAKPTQEQRPKPILIKRDSSITPKVPQESRPKTVIKIRQGSMVVADNRQTPAPTPSSPAPSVPTVSMSNREGGSIKLKLKFNPKSRPNGISTTNGDAVKSP</sequence>
<dbReference type="GO" id="GO:0006367">
    <property type="term" value="P:transcription initiation at RNA polymerase II promoter"/>
    <property type="evidence" value="ECO:0007669"/>
    <property type="project" value="TreeGrafter"/>
</dbReference>
<comment type="function">
    <text evidence="7">Functions as a component of the DNA-binding general transcription factor complex TFIID. Binding of TFIID to a promoter (with or without TATA element) is the initial step in pre-initiation complex (PIC) formation. TFIID plays a key role in the regulation of gene expression by RNA polymerase II through different activities such as transcription activator interaction, core promoter recognition and selectivity, TFIIA and TFIIB interaction, chromatin modification (histone acetylation by TAF1), facilitation of DNA opening and initiation of transcription.</text>
</comment>
<gene>
    <name evidence="12" type="ORF">GOMPHAMPRED_002924</name>
</gene>
<dbReference type="GO" id="GO:0016251">
    <property type="term" value="F:RNA polymerase II general transcription initiation factor activity"/>
    <property type="evidence" value="ECO:0007669"/>
    <property type="project" value="TreeGrafter"/>
</dbReference>
<evidence type="ECO:0000256" key="7">
    <source>
        <dbReference type="ARBA" id="ARBA00025346"/>
    </source>
</evidence>
<dbReference type="SUPFAM" id="SSF63737">
    <property type="entry name" value="Leukotriene A4 hydrolase N-terminal domain"/>
    <property type="match status" value="1"/>
</dbReference>
<dbReference type="CDD" id="cd09839">
    <property type="entry name" value="M1_like_TAF2"/>
    <property type="match status" value="1"/>
</dbReference>
<dbReference type="FunFam" id="1.10.390.10:FF:000011">
    <property type="entry name" value="Transcription initiation factor TFIID subunit"/>
    <property type="match status" value="1"/>
</dbReference>
<feature type="domain" description="Transcription initiation factor TFIID subunit 2 TPR repeats" evidence="11">
    <location>
        <begin position="733"/>
        <end position="1019"/>
    </location>
</feature>
<dbReference type="Pfam" id="PF25577">
    <property type="entry name" value="TPR_TAF2_C"/>
    <property type="match status" value="1"/>
</dbReference>
<proteinExistence type="inferred from homology"/>
<dbReference type="PANTHER" id="PTHR15137:SF9">
    <property type="entry name" value="TRANSCRIPTION INITIATION FACTOR TFIID SUBUNIT 2"/>
    <property type="match status" value="1"/>
</dbReference>
<evidence type="ECO:0000259" key="10">
    <source>
        <dbReference type="Pfam" id="PF25316"/>
    </source>
</evidence>
<comment type="similarity">
    <text evidence="2">Belongs to the TAF2 family.</text>
</comment>
<dbReference type="InterPro" id="IPR027268">
    <property type="entry name" value="Peptidase_M4/M1_CTD_sf"/>
</dbReference>
<keyword evidence="13" id="KW-1185">Reference proteome</keyword>
<feature type="domain" description="Transcription initiation factor TFIID subunit 2 Ig-like" evidence="10">
    <location>
        <begin position="549"/>
        <end position="731"/>
    </location>
</feature>
<name>A0A8H3EDV4_9LECA</name>
<feature type="region of interest" description="Disordered" evidence="9">
    <location>
        <begin position="1211"/>
        <end position="1269"/>
    </location>
</feature>
<evidence type="ECO:0000256" key="3">
    <source>
        <dbReference type="ARBA" id="ARBA00017363"/>
    </source>
</evidence>
<dbReference type="SUPFAM" id="SSF55486">
    <property type="entry name" value="Metalloproteases ('zincins'), catalytic domain"/>
    <property type="match status" value="1"/>
</dbReference>
<dbReference type="GO" id="GO:0000976">
    <property type="term" value="F:transcription cis-regulatory region binding"/>
    <property type="evidence" value="ECO:0007669"/>
    <property type="project" value="TreeGrafter"/>
</dbReference>
<dbReference type="Pfam" id="PF25316">
    <property type="entry name" value="TAF2_3rd"/>
    <property type="match status" value="1"/>
</dbReference>
<protein>
    <recommendedName>
        <fullName evidence="3">Transcription initiation factor TFIID subunit 2</fullName>
    </recommendedName>
    <alternativeName>
        <fullName evidence="8">TBP-associated factor 2</fullName>
    </alternativeName>
</protein>
<reference evidence="12" key="1">
    <citation type="submission" date="2021-03" db="EMBL/GenBank/DDBJ databases">
        <authorList>
            <person name="Tagirdzhanova G."/>
        </authorList>
    </citation>
    <scope>NUCLEOTIDE SEQUENCE</scope>
</reference>
<dbReference type="OrthoDB" id="308861at2759"/>
<evidence type="ECO:0000256" key="4">
    <source>
        <dbReference type="ARBA" id="ARBA00023015"/>
    </source>
</evidence>
<dbReference type="PANTHER" id="PTHR15137">
    <property type="entry name" value="TRANSCRIPTION INITIATION FACTOR TFIID"/>
    <property type="match status" value="1"/>
</dbReference>
<dbReference type="EMBL" id="CAJPDQ010000002">
    <property type="protein sequence ID" value="CAF9904714.1"/>
    <property type="molecule type" value="Genomic_DNA"/>
</dbReference>
<evidence type="ECO:0000256" key="6">
    <source>
        <dbReference type="ARBA" id="ARBA00023242"/>
    </source>
</evidence>
<dbReference type="InterPro" id="IPR037813">
    <property type="entry name" value="TAF2"/>
</dbReference>